<name>A0A931CEI3_9ACTN</name>
<keyword evidence="1" id="KW-0805">Transcription regulation</keyword>
<dbReference type="RefSeq" id="WP_196416505.1">
    <property type="nucleotide sequence ID" value="NZ_JADQTO010000012.1"/>
</dbReference>
<dbReference type="InterPro" id="IPR050109">
    <property type="entry name" value="HTH-type_TetR-like_transc_reg"/>
</dbReference>
<gene>
    <name evidence="6" type="ORF">I4J89_25060</name>
</gene>
<reference evidence="6" key="1">
    <citation type="submission" date="2020-11" db="EMBL/GenBank/DDBJ databases">
        <title>Isolation and identification of active actinomycetes.</title>
        <authorList>
            <person name="Sun X."/>
        </authorList>
    </citation>
    <scope>NUCLEOTIDE SEQUENCE</scope>
    <source>
        <strain evidence="6">NEAU-A11</strain>
    </source>
</reference>
<dbReference type="Gene3D" id="1.10.357.10">
    <property type="entry name" value="Tetracycline Repressor, domain 2"/>
    <property type="match status" value="1"/>
</dbReference>
<sequence>MESIPPYREANRARLRGTLVHAARELAVTHGWANVRMAQVASAAGVSRQTVYNEFDSRAGLAEALALHEIEQFTSEVRTRLFAHGGDIRAAGHAAILHTLREAASNPLVHAILTSARGGTDELLPYLTTRSGALLAAAGSVIEEWAAVHLPDVEPATVTLAAESIVRLTVSHIILPLASPAESADALAEVLVRLLR</sequence>
<dbReference type="SUPFAM" id="SSF46689">
    <property type="entry name" value="Homeodomain-like"/>
    <property type="match status" value="1"/>
</dbReference>
<evidence type="ECO:0000313" key="7">
    <source>
        <dbReference type="Proteomes" id="UP000598146"/>
    </source>
</evidence>
<dbReference type="PANTHER" id="PTHR30055">
    <property type="entry name" value="HTH-TYPE TRANSCRIPTIONAL REGULATOR RUTR"/>
    <property type="match status" value="1"/>
</dbReference>
<dbReference type="GO" id="GO:0000976">
    <property type="term" value="F:transcription cis-regulatory region binding"/>
    <property type="evidence" value="ECO:0007669"/>
    <property type="project" value="TreeGrafter"/>
</dbReference>
<dbReference type="Pfam" id="PF18556">
    <property type="entry name" value="TetR_C_35"/>
    <property type="match status" value="1"/>
</dbReference>
<evidence type="ECO:0000256" key="2">
    <source>
        <dbReference type="ARBA" id="ARBA00023125"/>
    </source>
</evidence>
<feature type="DNA-binding region" description="H-T-H motif" evidence="4">
    <location>
        <begin position="36"/>
        <end position="55"/>
    </location>
</feature>
<dbReference type="Proteomes" id="UP000598146">
    <property type="component" value="Unassembled WGS sequence"/>
</dbReference>
<dbReference type="AlphaFoldDB" id="A0A931CEI3"/>
<evidence type="ECO:0000313" key="6">
    <source>
        <dbReference type="EMBL" id="MBG0564723.1"/>
    </source>
</evidence>
<evidence type="ECO:0000256" key="1">
    <source>
        <dbReference type="ARBA" id="ARBA00023015"/>
    </source>
</evidence>
<proteinExistence type="predicted"/>
<dbReference type="PANTHER" id="PTHR30055:SF234">
    <property type="entry name" value="HTH-TYPE TRANSCRIPTIONAL REGULATOR BETI"/>
    <property type="match status" value="1"/>
</dbReference>
<dbReference type="PROSITE" id="PS50977">
    <property type="entry name" value="HTH_TETR_2"/>
    <property type="match status" value="1"/>
</dbReference>
<dbReference type="Pfam" id="PF00440">
    <property type="entry name" value="TetR_N"/>
    <property type="match status" value="1"/>
</dbReference>
<organism evidence="6 7">
    <name type="scientific">Actinoplanes aureus</name>
    <dbReference type="NCBI Taxonomy" id="2792083"/>
    <lineage>
        <taxon>Bacteria</taxon>
        <taxon>Bacillati</taxon>
        <taxon>Actinomycetota</taxon>
        <taxon>Actinomycetes</taxon>
        <taxon>Micromonosporales</taxon>
        <taxon>Micromonosporaceae</taxon>
        <taxon>Actinoplanes</taxon>
    </lineage>
</organism>
<dbReference type="GO" id="GO:0003700">
    <property type="term" value="F:DNA-binding transcription factor activity"/>
    <property type="evidence" value="ECO:0007669"/>
    <property type="project" value="TreeGrafter"/>
</dbReference>
<keyword evidence="7" id="KW-1185">Reference proteome</keyword>
<protein>
    <submittedName>
        <fullName evidence="6">TetR family transcriptional regulator</fullName>
    </submittedName>
</protein>
<dbReference type="PRINTS" id="PR00455">
    <property type="entry name" value="HTHTETR"/>
</dbReference>
<comment type="caution">
    <text evidence="6">The sequence shown here is derived from an EMBL/GenBank/DDBJ whole genome shotgun (WGS) entry which is preliminary data.</text>
</comment>
<dbReference type="InterPro" id="IPR040611">
    <property type="entry name" value="AlkX_C"/>
</dbReference>
<dbReference type="InterPro" id="IPR009057">
    <property type="entry name" value="Homeodomain-like_sf"/>
</dbReference>
<evidence type="ECO:0000256" key="4">
    <source>
        <dbReference type="PROSITE-ProRule" id="PRU00335"/>
    </source>
</evidence>
<evidence type="ECO:0000259" key="5">
    <source>
        <dbReference type="PROSITE" id="PS50977"/>
    </source>
</evidence>
<dbReference type="EMBL" id="JADQTO010000012">
    <property type="protein sequence ID" value="MBG0564723.1"/>
    <property type="molecule type" value="Genomic_DNA"/>
</dbReference>
<keyword evidence="3" id="KW-0804">Transcription</keyword>
<dbReference type="InterPro" id="IPR001647">
    <property type="entry name" value="HTH_TetR"/>
</dbReference>
<accession>A0A931CEI3</accession>
<keyword evidence="2 4" id="KW-0238">DNA-binding</keyword>
<feature type="domain" description="HTH tetR-type" evidence="5">
    <location>
        <begin position="13"/>
        <end position="73"/>
    </location>
</feature>
<evidence type="ECO:0000256" key="3">
    <source>
        <dbReference type="ARBA" id="ARBA00023163"/>
    </source>
</evidence>